<dbReference type="SUPFAM" id="SSF52833">
    <property type="entry name" value="Thioredoxin-like"/>
    <property type="match status" value="1"/>
</dbReference>
<evidence type="ECO:0000313" key="12">
    <source>
        <dbReference type="Proteomes" id="UP000002279"/>
    </source>
</evidence>
<dbReference type="InterPro" id="IPR040075">
    <property type="entry name" value="GST_N_Theta"/>
</dbReference>
<dbReference type="PROSITE" id="PS50404">
    <property type="entry name" value="GST_NTER"/>
    <property type="match status" value="1"/>
</dbReference>
<keyword evidence="12" id="KW-1185">Reference proteome</keyword>
<evidence type="ECO:0000256" key="6">
    <source>
        <dbReference type="ARBA" id="ARBA00022679"/>
    </source>
</evidence>
<feature type="domain" description="GST C-terminal" evidence="10">
    <location>
        <begin position="88"/>
        <end position="199"/>
    </location>
</feature>
<dbReference type="Gene3D" id="3.40.30.10">
    <property type="entry name" value="Glutaredoxin"/>
    <property type="match status" value="1"/>
</dbReference>
<dbReference type="InterPro" id="IPR051369">
    <property type="entry name" value="GST_Theta"/>
</dbReference>
<dbReference type="InterPro" id="IPR036282">
    <property type="entry name" value="Glutathione-S-Trfase_C_sf"/>
</dbReference>
<dbReference type="GO" id="GO:0006749">
    <property type="term" value="P:glutathione metabolic process"/>
    <property type="evidence" value="ECO:0000318"/>
    <property type="project" value="GO_Central"/>
</dbReference>
<evidence type="ECO:0000256" key="3">
    <source>
        <dbReference type="ARBA" id="ARBA00011738"/>
    </source>
</evidence>
<feature type="coiled-coil region" evidence="8">
    <location>
        <begin position="130"/>
        <end position="157"/>
    </location>
</feature>
<gene>
    <name evidence="11" type="primary">LOC100091043</name>
</gene>
<dbReference type="GO" id="GO:0004364">
    <property type="term" value="F:glutathione transferase activity"/>
    <property type="evidence" value="ECO:0000318"/>
    <property type="project" value="GO_Central"/>
</dbReference>
<comment type="subunit">
    <text evidence="3">Homodimer.</text>
</comment>
<dbReference type="InterPro" id="IPR040079">
    <property type="entry name" value="Glutathione_S-Trfase"/>
</dbReference>
<dbReference type="Pfam" id="PF00043">
    <property type="entry name" value="GST_C"/>
    <property type="match status" value="1"/>
</dbReference>
<keyword evidence="5" id="KW-0963">Cytoplasm</keyword>
<dbReference type="Ensembl" id="ENSOANT00000002691.3">
    <property type="protein sequence ID" value="ENSOANP00000002690.2"/>
    <property type="gene ID" value="ENSOANG00000001681.3"/>
</dbReference>
<dbReference type="InterPro" id="IPR036249">
    <property type="entry name" value="Thioredoxin-like_sf"/>
</dbReference>
<evidence type="ECO:0000256" key="4">
    <source>
        <dbReference type="ARBA" id="ARBA00012452"/>
    </source>
</evidence>
<sequence length="199" mass="22791">MGLELYLDLLSSPCRAVFIFLEKNQIPFDFQPVNLLQGEHGSSEFASVNSLGRLPTLKDGDFTLKESVAILLYLCREYNTEDHWYPEDGQARARVDEYLSWQHLAIHDLCSKILWLKVLFPYFTDQPVLQNKLDDALAELEANLQQLEEQFLQDQSFIAGDDISLADLVAIVELMQVITVLVKRLLCIKHCSKKKWSSG</sequence>
<evidence type="ECO:0000256" key="1">
    <source>
        <dbReference type="ARBA" id="ARBA00004496"/>
    </source>
</evidence>
<dbReference type="SFLD" id="SFLDG00358">
    <property type="entry name" value="Main_(cytGST)"/>
    <property type="match status" value="1"/>
</dbReference>
<comment type="similarity">
    <text evidence="2">Belongs to the GST superfamily. Theta family.</text>
</comment>
<dbReference type="CDD" id="cd03050">
    <property type="entry name" value="GST_N_Theta"/>
    <property type="match status" value="1"/>
</dbReference>
<dbReference type="STRING" id="9258.ENSOANP00000002690"/>
<dbReference type="Gene3D" id="1.20.1050.10">
    <property type="match status" value="1"/>
</dbReference>
<dbReference type="GO" id="GO:0005737">
    <property type="term" value="C:cytoplasm"/>
    <property type="evidence" value="ECO:0000318"/>
    <property type="project" value="GO_Central"/>
</dbReference>
<evidence type="ECO:0000256" key="5">
    <source>
        <dbReference type="ARBA" id="ARBA00022490"/>
    </source>
</evidence>
<dbReference type="InParanoid" id="F7G6U6"/>
<dbReference type="SUPFAM" id="SSF47616">
    <property type="entry name" value="GST C-terminal domain-like"/>
    <property type="match status" value="1"/>
</dbReference>
<evidence type="ECO:0000256" key="2">
    <source>
        <dbReference type="ARBA" id="ARBA00009899"/>
    </source>
</evidence>
<dbReference type="Pfam" id="PF13417">
    <property type="entry name" value="GST_N_3"/>
    <property type="match status" value="1"/>
</dbReference>
<protein>
    <recommendedName>
        <fullName evidence="4">glutathione transferase</fullName>
        <ecNumber evidence="4">2.5.1.18</ecNumber>
    </recommendedName>
</protein>
<dbReference type="Bgee" id="ENSOANG00000001681">
    <property type="expression patterns" value="Expressed in testis and 3 other cell types or tissues"/>
</dbReference>
<keyword evidence="8" id="KW-0175">Coiled coil</keyword>
<accession>F7G6U6</accession>
<dbReference type="eggNOG" id="KOG0867">
    <property type="taxonomic scope" value="Eukaryota"/>
</dbReference>
<comment type="catalytic activity">
    <reaction evidence="7">
        <text>RX + glutathione = an S-substituted glutathione + a halide anion + H(+)</text>
        <dbReference type="Rhea" id="RHEA:16437"/>
        <dbReference type="ChEBI" id="CHEBI:15378"/>
        <dbReference type="ChEBI" id="CHEBI:16042"/>
        <dbReference type="ChEBI" id="CHEBI:17792"/>
        <dbReference type="ChEBI" id="CHEBI:57925"/>
        <dbReference type="ChEBI" id="CHEBI:90779"/>
        <dbReference type="EC" id="2.5.1.18"/>
    </reaction>
</comment>
<dbReference type="InterPro" id="IPR004046">
    <property type="entry name" value="GST_C"/>
</dbReference>
<dbReference type="FunFam" id="3.40.30.10:FF:000086">
    <property type="entry name" value="Glutathione S-transferase theta-1"/>
    <property type="match status" value="1"/>
</dbReference>
<dbReference type="PANTHER" id="PTHR43917">
    <property type="match status" value="1"/>
</dbReference>
<comment type="subcellular location">
    <subcellularLocation>
        <location evidence="1">Cytoplasm</location>
    </subcellularLocation>
</comment>
<feature type="domain" description="GST N-terminal" evidence="9">
    <location>
        <begin position="1"/>
        <end position="82"/>
    </location>
</feature>
<dbReference type="SFLD" id="SFLDS00019">
    <property type="entry name" value="Glutathione_Transferase_(cytos"/>
    <property type="match status" value="1"/>
</dbReference>
<dbReference type="EC" id="2.5.1.18" evidence="4"/>
<dbReference type="FunFam" id="1.20.1050.10:FF:000039">
    <property type="entry name" value="Glutathione S-transferase theta-1"/>
    <property type="match status" value="1"/>
</dbReference>
<evidence type="ECO:0000256" key="8">
    <source>
        <dbReference type="SAM" id="Coils"/>
    </source>
</evidence>
<organism evidence="11 12">
    <name type="scientific">Ornithorhynchus anatinus</name>
    <name type="common">Duckbill platypus</name>
    <dbReference type="NCBI Taxonomy" id="9258"/>
    <lineage>
        <taxon>Eukaryota</taxon>
        <taxon>Metazoa</taxon>
        <taxon>Chordata</taxon>
        <taxon>Craniata</taxon>
        <taxon>Vertebrata</taxon>
        <taxon>Euteleostomi</taxon>
        <taxon>Mammalia</taxon>
        <taxon>Monotremata</taxon>
        <taxon>Ornithorhynchidae</taxon>
        <taxon>Ornithorhynchus</taxon>
    </lineage>
</organism>
<name>F7G6U6_ORNAN</name>
<dbReference type="PROSITE" id="PS50405">
    <property type="entry name" value="GST_CTER"/>
    <property type="match status" value="1"/>
</dbReference>
<evidence type="ECO:0000256" key="7">
    <source>
        <dbReference type="ARBA" id="ARBA00047960"/>
    </source>
</evidence>
<evidence type="ECO:0000259" key="9">
    <source>
        <dbReference type="PROSITE" id="PS50404"/>
    </source>
</evidence>
<proteinExistence type="inferred from homology"/>
<dbReference type="Proteomes" id="UP000002279">
    <property type="component" value="Unplaced"/>
</dbReference>
<reference evidence="11" key="2">
    <citation type="submission" date="2025-09" db="UniProtKB">
        <authorList>
            <consortium name="Ensembl"/>
        </authorList>
    </citation>
    <scope>IDENTIFICATION</scope>
    <source>
        <strain evidence="11">Glennie</strain>
    </source>
</reference>
<dbReference type="OMA" id="HWYPRRH"/>
<dbReference type="AlphaFoldDB" id="F7G6U6"/>
<dbReference type="PANTHER" id="PTHR43917:SF9">
    <property type="entry name" value="GLUTATHIONE S-TRANSFERASE THETA-1"/>
    <property type="match status" value="1"/>
</dbReference>
<dbReference type="InterPro" id="IPR010987">
    <property type="entry name" value="Glutathione-S-Trfase_C-like"/>
</dbReference>
<reference evidence="11" key="1">
    <citation type="submission" date="2025-08" db="UniProtKB">
        <authorList>
            <consortium name="Ensembl"/>
        </authorList>
    </citation>
    <scope>IDENTIFICATION</scope>
    <source>
        <strain evidence="11">Glennie</strain>
    </source>
</reference>
<evidence type="ECO:0000259" key="10">
    <source>
        <dbReference type="PROSITE" id="PS50405"/>
    </source>
</evidence>
<dbReference type="InterPro" id="IPR004045">
    <property type="entry name" value="Glutathione_S-Trfase_N"/>
</dbReference>
<dbReference type="HOGENOM" id="CLU_011226_2_0_1"/>
<evidence type="ECO:0000313" key="11">
    <source>
        <dbReference type="Ensembl" id="ENSOANP00000002690.2"/>
    </source>
</evidence>
<dbReference type="GeneTree" id="ENSGT00940000163205"/>
<keyword evidence="6" id="KW-0808">Transferase</keyword>